<evidence type="ECO:0000313" key="3">
    <source>
        <dbReference type="Proteomes" id="UP001522905"/>
    </source>
</evidence>
<reference evidence="2 3" key="1">
    <citation type="submission" date="2021-11" db="EMBL/GenBank/DDBJ databases">
        <title>Comparative genomics of bee honey and flower isolates.</title>
        <authorList>
            <person name="Bechtner J.D."/>
            <person name="Gallus M.K."/>
            <person name="Ehrmann M."/>
        </authorList>
    </citation>
    <scope>NUCLEOTIDE SEQUENCE [LARGE SCALE GENOMIC DNA]</scope>
    <source>
        <strain evidence="2 3">M161</strain>
    </source>
</reference>
<comment type="caution">
    <text evidence="2">The sequence shown here is derived from an EMBL/GenBank/DDBJ whole genome shotgun (WGS) entry which is preliminary data.</text>
</comment>
<evidence type="ECO:0000313" key="2">
    <source>
        <dbReference type="EMBL" id="MCK8625197.1"/>
    </source>
</evidence>
<feature type="transmembrane region" description="Helical" evidence="1">
    <location>
        <begin position="7"/>
        <end position="22"/>
    </location>
</feature>
<proteinExistence type="predicted"/>
<keyword evidence="1" id="KW-0812">Transmembrane</keyword>
<keyword evidence="3" id="KW-1185">Reference proteome</keyword>
<feature type="transmembrane region" description="Helical" evidence="1">
    <location>
        <begin position="28"/>
        <end position="47"/>
    </location>
</feature>
<gene>
    <name evidence="2" type="ORF">LNP07_06670</name>
</gene>
<protein>
    <submittedName>
        <fullName evidence="2">DUF4260 domain-containing protein</fullName>
    </submittedName>
</protein>
<dbReference type="InterPro" id="IPR025356">
    <property type="entry name" value="DUF4260"/>
</dbReference>
<name>A0ABT0I384_9LACO</name>
<feature type="transmembrane region" description="Helical" evidence="1">
    <location>
        <begin position="81"/>
        <end position="100"/>
    </location>
</feature>
<dbReference type="Proteomes" id="UP001522905">
    <property type="component" value="Unassembled WGS sequence"/>
</dbReference>
<feature type="transmembrane region" description="Helical" evidence="1">
    <location>
        <begin position="54"/>
        <end position="75"/>
    </location>
</feature>
<dbReference type="EMBL" id="JAJIAO010000010">
    <property type="protein sequence ID" value="MCK8625197.1"/>
    <property type="molecule type" value="Genomic_DNA"/>
</dbReference>
<accession>A0ABT0I384</accession>
<dbReference type="RefSeq" id="WP_220752152.1">
    <property type="nucleotide sequence ID" value="NZ_BPLL01000031.1"/>
</dbReference>
<sequence length="116" mass="13928">MKKLVKIEYALLLIMLLFLYFYKYNFSWIWLVVLILVPDISAIGYLINTKIGAYTYNAVHSFIFPTIILIMFLLLNQDISFWLLIWFMHILMDRSLGYGLKYTDNFKHTNIDRMDN</sequence>
<organism evidence="2 3">
    <name type="scientific">Apilactobacillus xinyiensis</name>
    <dbReference type="NCBI Taxonomy" id="2841032"/>
    <lineage>
        <taxon>Bacteria</taxon>
        <taxon>Bacillati</taxon>
        <taxon>Bacillota</taxon>
        <taxon>Bacilli</taxon>
        <taxon>Lactobacillales</taxon>
        <taxon>Lactobacillaceae</taxon>
        <taxon>Apilactobacillus</taxon>
    </lineage>
</organism>
<keyword evidence="1" id="KW-0472">Membrane</keyword>
<keyword evidence="1" id="KW-1133">Transmembrane helix</keyword>
<evidence type="ECO:0000256" key="1">
    <source>
        <dbReference type="SAM" id="Phobius"/>
    </source>
</evidence>
<dbReference type="Pfam" id="PF14079">
    <property type="entry name" value="DUF4260"/>
    <property type="match status" value="1"/>
</dbReference>